<organism evidence="6 7">
    <name type="scientific">Stenotrophomonas maltophilia</name>
    <name type="common">Pseudomonas maltophilia</name>
    <name type="synonym">Xanthomonas maltophilia</name>
    <dbReference type="NCBI Taxonomy" id="40324"/>
    <lineage>
        <taxon>Bacteria</taxon>
        <taxon>Pseudomonadati</taxon>
        <taxon>Pseudomonadota</taxon>
        <taxon>Gammaproteobacteria</taxon>
        <taxon>Lysobacterales</taxon>
        <taxon>Lysobacteraceae</taxon>
        <taxon>Stenotrophomonas</taxon>
        <taxon>Stenotrophomonas maltophilia group</taxon>
    </lineage>
</organism>
<dbReference type="SMART" id="SM00965">
    <property type="entry name" value="STN"/>
    <property type="match status" value="1"/>
</dbReference>
<evidence type="ECO:0000313" key="7">
    <source>
        <dbReference type="Proteomes" id="UP000271705"/>
    </source>
</evidence>
<proteinExistence type="predicted"/>
<dbReference type="Gene3D" id="3.55.50.30">
    <property type="match status" value="1"/>
</dbReference>
<keyword evidence="1" id="KW-0813">Transport</keyword>
<evidence type="ECO:0000256" key="3">
    <source>
        <dbReference type="ARBA" id="ARBA00023237"/>
    </source>
</evidence>
<keyword evidence="6" id="KW-0675">Receptor</keyword>
<evidence type="ECO:0000256" key="2">
    <source>
        <dbReference type="ARBA" id="ARBA00023136"/>
    </source>
</evidence>
<dbReference type="SUPFAM" id="SSF74653">
    <property type="entry name" value="TolA/TonB C-terminal domain"/>
    <property type="match status" value="1"/>
</dbReference>
<comment type="caution">
    <text evidence="6">The sequence shown here is derived from an EMBL/GenBank/DDBJ whole genome shotgun (WGS) entry which is preliminary data.</text>
</comment>
<gene>
    <name evidence="6" type="ORF">EKL94_16115</name>
</gene>
<reference evidence="6 7" key="1">
    <citation type="submission" date="2018-12" db="EMBL/GenBank/DDBJ databases">
        <authorList>
            <person name="Kartti S."/>
            <person name="Manni A."/>
            <person name="Chemao El Fihri M.W."/>
            <person name="Laamarti M."/>
            <person name="Temsamani L."/>
            <person name="El Jamali J.E."/>
            <person name="Ouadghiri M."/>
            <person name="Ibrahimi A."/>
            <person name="Filati-Maltouf A."/>
        </authorList>
    </citation>
    <scope>NUCLEOTIDE SEQUENCE [LARGE SCALE GENOMIC DNA]</scope>
    <source>
        <strain evidence="6 7">MDMC339</strain>
    </source>
</reference>
<dbReference type="AlphaFoldDB" id="A0A3S0JJR7"/>
<keyword evidence="3" id="KW-0998">Cell outer membrane</keyword>
<dbReference type="Proteomes" id="UP000271705">
    <property type="component" value="Unassembled WGS sequence"/>
</dbReference>
<dbReference type="EMBL" id="RXLZ01000051">
    <property type="protein sequence ID" value="RTQ87132.1"/>
    <property type="molecule type" value="Genomic_DNA"/>
</dbReference>
<protein>
    <submittedName>
        <fullName evidence="6">TonB-dependent receptor</fullName>
    </submittedName>
</protein>
<keyword evidence="2" id="KW-0472">Membrane</keyword>
<keyword evidence="4" id="KW-0732">Signal</keyword>
<accession>A0A3S0JJR7</accession>
<evidence type="ECO:0000256" key="1">
    <source>
        <dbReference type="ARBA" id="ARBA00022448"/>
    </source>
</evidence>
<feature type="signal peptide" evidence="4">
    <location>
        <begin position="1"/>
        <end position="32"/>
    </location>
</feature>
<dbReference type="RefSeq" id="WP_126929858.1">
    <property type="nucleotide sequence ID" value="NZ_RXLZ01000051.1"/>
</dbReference>
<feature type="domain" description="Secretin/TonB short N-terminal" evidence="5">
    <location>
        <begin position="59"/>
        <end position="110"/>
    </location>
</feature>
<feature type="chain" id="PRO_5018636144" evidence="4">
    <location>
        <begin position="33"/>
        <end position="226"/>
    </location>
</feature>
<sequence>MFYVRGLNGHHAVRTWKVAIAAWLLLSFAAAAQDGVHAYDIPAQPLEQAVERFSVISGWSVMYPGDLAAGRSSHALRASLPPLPALRMLLQDSGIEAEVIGEQRVVLRRGTPSAAESGVGAELPDAERRHRYGGLQQRLRAAFCDDPEIAPGRYAATLRFRVDSEGQVHAPELLSGSGSARRDARLLQALQGLVLAPEAAALPQPVTLQIRPSGTDHDCGRRAPLP</sequence>
<evidence type="ECO:0000256" key="4">
    <source>
        <dbReference type="SAM" id="SignalP"/>
    </source>
</evidence>
<evidence type="ECO:0000259" key="5">
    <source>
        <dbReference type="SMART" id="SM00965"/>
    </source>
</evidence>
<dbReference type="InterPro" id="IPR011662">
    <property type="entry name" value="Secretin/TonB_short_N"/>
</dbReference>
<name>A0A3S0JJR7_STEMA</name>
<dbReference type="GO" id="GO:0019867">
    <property type="term" value="C:outer membrane"/>
    <property type="evidence" value="ECO:0007669"/>
    <property type="project" value="InterPro"/>
</dbReference>
<evidence type="ECO:0000313" key="6">
    <source>
        <dbReference type="EMBL" id="RTQ87132.1"/>
    </source>
</evidence>